<accession>A0A1G2MMJ1</accession>
<comment type="caution">
    <text evidence="2">The sequence shown here is derived from an EMBL/GenBank/DDBJ whole genome shotgun (WGS) entry which is preliminary data.</text>
</comment>
<keyword evidence="1" id="KW-1133">Transmembrane helix</keyword>
<evidence type="ECO:0000256" key="1">
    <source>
        <dbReference type="SAM" id="Phobius"/>
    </source>
</evidence>
<dbReference type="EMBL" id="MHRK01000016">
    <property type="protein sequence ID" value="OHA24212.1"/>
    <property type="molecule type" value="Genomic_DNA"/>
</dbReference>
<evidence type="ECO:0000313" key="2">
    <source>
        <dbReference type="EMBL" id="OHA24212.1"/>
    </source>
</evidence>
<dbReference type="AlphaFoldDB" id="A0A1G2MMJ1"/>
<keyword evidence="1" id="KW-0812">Transmembrane</keyword>
<dbReference type="Proteomes" id="UP000177130">
    <property type="component" value="Unassembled WGS sequence"/>
</dbReference>
<reference evidence="2 3" key="1">
    <citation type="journal article" date="2016" name="Nat. Commun.">
        <title>Thousands of microbial genomes shed light on interconnected biogeochemical processes in an aquifer system.</title>
        <authorList>
            <person name="Anantharaman K."/>
            <person name="Brown C.T."/>
            <person name="Hug L.A."/>
            <person name="Sharon I."/>
            <person name="Castelle C.J."/>
            <person name="Probst A.J."/>
            <person name="Thomas B.C."/>
            <person name="Singh A."/>
            <person name="Wilkins M.J."/>
            <person name="Karaoz U."/>
            <person name="Brodie E.L."/>
            <person name="Williams K.H."/>
            <person name="Hubbard S.S."/>
            <person name="Banfield J.F."/>
        </authorList>
    </citation>
    <scope>NUCLEOTIDE SEQUENCE [LARGE SCALE GENOMIC DNA]</scope>
</reference>
<evidence type="ECO:0000313" key="3">
    <source>
        <dbReference type="Proteomes" id="UP000177130"/>
    </source>
</evidence>
<organism evidence="2 3">
    <name type="scientific">Candidatus Taylorbacteria bacterium RIFCSPHIGHO2_02_FULL_43_32b</name>
    <dbReference type="NCBI Taxonomy" id="1802306"/>
    <lineage>
        <taxon>Bacteria</taxon>
        <taxon>Candidatus Tayloriibacteriota</taxon>
    </lineage>
</organism>
<protein>
    <recommendedName>
        <fullName evidence="4">PilN domain-containing protein</fullName>
    </recommendedName>
</protein>
<keyword evidence="1" id="KW-0472">Membrane</keyword>
<gene>
    <name evidence="2" type="ORF">A3C72_04935</name>
</gene>
<evidence type="ECO:0008006" key="4">
    <source>
        <dbReference type="Google" id="ProtNLM"/>
    </source>
</evidence>
<feature type="transmembrane region" description="Helical" evidence="1">
    <location>
        <begin position="28"/>
        <end position="52"/>
    </location>
</feature>
<proteinExistence type="predicted"/>
<name>A0A1G2MMJ1_9BACT</name>
<sequence length="225" mass="25343">MDQKFRTSFIPRQEIAATEQRAAIAFRFSIFSIIALATFVLSIFLAMAVFFYQRSLVKSIDRMNSDMIAVQNSLDKMTVDSYIRMDQRLEAAKKIIASHNALRPVLALLEEKTLLNVRLKNFEYNRDPSGEMTISMGGEAINFITIASQSDLWSGEDRMIDPLFNDLSLVSKDLARFSFESALQKERFLYRNTFSAEAVASSTEEVIEGNVEISPAEGGILPSDI</sequence>
<dbReference type="STRING" id="1802306.A3C72_04935"/>